<dbReference type="GO" id="GO:0005886">
    <property type="term" value="C:plasma membrane"/>
    <property type="evidence" value="ECO:0007669"/>
    <property type="project" value="UniProtKB-SubCell"/>
</dbReference>
<feature type="transmembrane region" description="Helical" evidence="8">
    <location>
        <begin position="103"/>
        <end position="125"/>
    </location>
</feature>
<dbReference type="PANTHER" id="PTHR43549:SF2">
    <property type="entry name" value="MULTIDRUG RESISTANCE PROTEIN NORM-RELATED"/>
    <property type="match status" value="1"/>
</dbReference>
<dbReference type="Proteomes" id="UP000285084">
    <property type="component" value="Unassembled WGS sequence"/>
</dbReference>
<keyword evidence="6 8" id="KW-1133">Transmembrane helix</keyword>
<sequence>MKILNSITRRIRRLPSAFSSSALHRTDYTGSLLFNLASFILPALYGTLSKLWVANIDSSMVVLTDAYTYMNTASEAVNEGLPRAAWVIIGDKASRSLGKRLQLTHTLIAFQSVIGLILSIVFLAAASSFANSFVPEEVRDASLTYARIASFTVFSGALETAVATATRALDKPDIPLAISTVKFAVNITLDFLLISKFHVGSFTPTVNMQGTIQLVCNLVAAFVGLLYFLWSNTWSFKGHTPRDVQEKLRPSFDALTVLLRPGLIFFTESAVRNALYLWLVSTIVALGAVYATAWGVFNTIRWGLIMVPVQALEATALQFIGHNWGDWRRRVDISTRKPQASLKDLHRIVRPAFRSLVIALGFEVPIAIFLTLFGAKPFASYISGSEEVAEVTAYMWRSLDWCYIFYAMSTQLATILLATRPRWYLYQSLASNLLYVLPWAIACQVDDLNDSNAWWYYKFVFGGSLVFSFGAILVVDSLWAWTLYHGKTELEEFRE</sequence>
<keyword evidence="7 8" id="KW-0472">Membrane</keyword>
<dbReference type="VEuPathDB" id="FungiDB:HZS61_010364"/>
<dbReference type="VEuPathDB" id="FungiDB:FOZG_04694"/>
<feature type="transmembrane region" description="Helical" evidence="8">
    <location>
        <begin position="275"/>
        <end position="297"/>
    </location>
</feature>
<dbReference type="VEuPathDB" id="FungiDB:FOC1_g10009329"/>
<feature type="transmembrane region" description="Helical" evidence="8">
    <location>
        <begin position="352"/>
        <end position="374"/>
    </location>
</feature>
<gene>
    <name evidence="9" type="ORF">BFJ69_g1613</name>
</gene>
<evidence type="ECO:0000256" key="1">
    <source>
        <dbReference type="ARBA" id="ARBA00004651"/>
    </source>
</evidence>
<feature type="transmembrane region" description="Helical" evidence="8">
    <location>
        <begin position="454"/>
        <end position="475"/>
    </location>
</feature>
<dbReference type="VEuPathDB" id="FungiDB:FOIG_05286"/>
<name>A0A420NYV5_FUSOX</name>
<evidence type="ECO:0000313" key="10">
    <source>
        <dbReference type="Proteomes" id="UP000285084"/>
    </source>
</evidence>
<accession>A0A420NYV5</accession>
<evidence type="ECO:0000256" key="7">
    <source>
        <dbReference type="ARBA" id="ARBA00023136"/>
    </source>
</evidence>
<comment type="caution">
    <text evidence="9">The sequence shown here is derived from an EMBL/GenBank/DDBJ whole genome shotgun (WGS) entry which is preliminary data.</text>
</comment>
<evidence type="ECO:0000256" key="6">
    <source>
        <dbReference type="ARBA" id="ARBA00022989"/>
    </source>
</evidence>
<keyword evidence="3" id="KW-0813">Transport</keyword>
<feature type="transmembrane region" description="Helical" evidence="8">
    <location>
        <begin position="145"/>
        <end position="164"/>
    </location>
</feature>
<keyword evidence="4" id="KW-1003">Cell membrane</keyword>
<dbReference type="Pfam" id="PF01554">
    <property type="entry name" value="MatE"/>
    <property type="match status" value="1"/>
</dbReference>
<proteinExistence type="inferred from homology"/>
<reference evidence="9 10" key="1">
    <citation type="journal article" date="2018" name="Sci. Rep.">
        <title>Characterisation of pathogen-specific regions and novel effector candidates in Fusarium oxysporum f. sp. cepae.</title>
        <authorList>
            <person name="Armitage A.D."/>
            <person name="Taylor A."/>
            <person name="Sobczyk M.K."/>
            <person name="Baxter L."/>
            <person name="Greenfield B.P."/>
            <person name="Bates H.J."/>
            <person name="Wilson F."/>
            <person name="Jackson A.C."/>
            <person name="Ott S."/>
            <person name="Harrison R.J."/>
            <person name="Clarkson J.P."/>
        </authorList>
    </citation>
    <scope>NUCLEOTIDE SEQUENCE [LARGE SCALE GENOMIC DNA]</scope>
    <source>
        <strain evidence="9 10">Fo_A13</strain>
    </source>
</reference>
<feature type="transmembrane region" description="Helical" evidence="8">
    <location>
        <begin position="424"/>
        <end position="442"/>
    </location>
</feature>
<comment type="similarity">
    <text evidence="2">Belongs to the multi antimicrobial extrusion (MATE) (TC 2.A.66.1) family.</text>
</comment>
<feature type="transmembrane region" description="Helical" evidence="8">
    <location>
        <begin position="394"/>
        <end position="417"/>
    </location>
</feature>
<dbReference type="InterPro" id="IPR052031">
    <property type="entry name" value="Membrane_Transporter-Flippase"/>
</dbReference>
<evidence type="ECO:0000256" key="2">
    <source>
        <dbReference type="ARBA" id="ARBA00010199"/>
    </source>
</evidence>
<dbReference type="AlphaFoldDB" id="A0A420NYV5"/>
<dbReference type="VEuPathDB" id="FungiDB:FOXG_02483"/>
<dbReference type="PANTHER" id="PTHR43549">
    <property type="entry name" value="MULTIDRUG RESISTANCE PROTEIN YPNP-RELATED"/>
    <property type="match status" value="1"/>
</dbReference>
<dbReference type="InterPro" id="IPR002528">
    <property type="entry name" value="MATE_fam"/>
</dbReference>
<dbReference type="VEuPathDB" id="FungiDB:FOC4_g10010865"/>
<feature type="transmembrane region" description="Helical" evidence="8">
    <location>
        <begin position="176"/>
        <end position="199"/>
    </location>
</feature>
<protein>
    <submittedName>
        <fullName evidence="9">Uncharacterized protein</fullName>
    </submittedName>
</protein>
<evidence type="ECO:0000256" key="8">
    <source>
        <dbReference type="SAM" id="Phobius"/>
    </source>
</evidence>
<keyword evidence="5 8" id="KW-0812">Transmembrane</keyword>
<feature type="transmembrane region" description="Helical" evidence="8">
    <location>
        <begin position="211"/>
        <end position="230"/>
    </location>
</feature>
<comment type="subcellular location">
    <subcellularLocation>
        <location evidence="1">Cell membrane</location>
        <topology evidence="1">Multi-pass membrane protein</topology>
    </subcellularLocation>
</comment>
<dbReference type="EMBL" id="MRCX01000007">
    <property type="protein sequence ID" value="RKK85469.1"/>
    <property type="molecule type" value="Genomic_DNA"/>
</dbReference>
<evidence type="ECO:0000256" key="5">
    <source>
        <dbReference type="ARBA" id="ARBA00022692"/>
    </source>
</evidence>
<evidence type="ECO:0000256" key="3">
    <source>
        <dbReference type="ARBA" id="ARBA00022448"/>
    </source>
</evidence>
<dbReference type="VEuPathDB" id="FungiDB:FOMG_04518"/>
<evidence type="ECO:0000313" key="9">
    <source>
        <dbReference type="EMBL" id="RKK85469.1"/>
    </source>
</evidence>
<organism evidence="9 10">
    <name type="scientific">Fusarium oxysporum</name>
    <name type="common">Fusarium vascular wilt</name>
    <dbReference type="NCBI Taxonomy" id="5507"/>
    <lineage>
        <taxon>Eukaryota</taxon>
        <taxon>Fungi</taxon>
        <taxon>Dikarya</taxon>
        <taxon>Ascomycota</taxon>
        <taxon>Pezizomycotina</taxon>
        <taxon>Sordariomycetes</taxon>
        <taxon>Hypocreomycetidae</taxon>
        <taxon>Hypocreales</taxon>
        <taxon>Nectriaceae</taxon>
        <taxon>Fusarium</taxon>
        <taxon>Fusarium oxysporum species complex</taxon>
    </lineage>
</organism>
<evidence type="ECO:0000256" key="4">
    <source>
        <dbReference type="ARBA" id="ARBA00022475"/>
    </source>
</evidence>